<accession>A0ABQ4Q3Z3</accession>
<sequence length="174" mass="17838">MNGLTPPRPRLLPAALAAGLLAAAPAAFAAGTASDQRYQDERAACMQRPEPERAPCLREAAAARQAARKGEFDSGGAYEANRVKRCEALPAAERDACVRRARDEGTASGSVAGGGILREYREVILPPVPPAPAVDIPQQAPTVTAPAPAGVAATPAPVLPPQPAPAGVMLQPAR</sequence>
<dbReference type="EMBL" id="BPMK01000007">
    <property type="protein sequence ID" value="GIZ51767.1"/>
    <property type="molecule type" value="Genomic_DNA"/>
</dbReference>
<evidence type="ECO:0000313" key="3">
    <source>
        <dbReference type="EMBL" id="GIZ51767.1"/>
    </source>
</evidence>
<organism evidence="3 4">
    <name type="scientific">Noviherbaspirillum aridicola</name>
    <dbReference type="NCBI Taxonomy" id="2849687"/>
    <lineage>
        <taxon>Bacteria</taxon>
        <taxon>Pseudomonadati</taxon>
        <taxon>Pseudomonadota</taxon>
        <taxon>Betaproteobacteria</taxon>
        <taxon>Burkholderiales</taxon>
        <taxon>Oxalobacteraceae</taxon>
        <taxon>Noviherbaspirillum</taxon>
    </lineage>
</organism>
<protein>
    <submittedName>
        <fullName evidence="3">Uncharacterized protein</fullName>
    </submittedName>
</protein>
<name>A0ABQ4Q3Z3_9BURK</name>
<comment type="caution">
    <text evidence="3">The sequence shown here is derived from an EMBL/GenBank/DDBJ whole genome shotgun (WGS) entry which is preliminary data.</text>
</comment>
<reference evidence="3 4" key="1">
    <citation type="journal article" date="2022" name="Int. J. Syst. Evol. Microbiol.">
        <title>Noviherbaspirillum aridicola sp. nov., isolated from an arid soil in Pakistan.</title>
        <authorList>
            <person name="Khan I.U."/>
            <person name="Saqib M."/>
            <person name="Amin A."/>
            <person name="Hussain F."/>
            <person name="Li L."/>
            <person name="Liu Y.H."/>
            <person name="Fang B.Z."/>
            <person name="Ahmed I."/>
            <person name="Li W.J."/>
        </authorList>
    </citation>
    <scope>NUCLEOTIDE SEQUENCE [LARGE SCALE GENOMIC DNA]</scope>
    <source>
        <strain evidence="3 4">NCCP-691</strain>
    </source>
</reference>
<dbReference type="Proteomes" id="UP000887222">
    <property type="component" value="Unassembled WGS sequence"/>
</dbReference>
<evidence type="ECO:0000256" key="2">
    <source>
        <dbReference type="SAM" id="SignalP"/>
    </source>
</evidence>
<evidence type="ECO:0000256" key="1">
    <source>
        <dbReference type="SAM" id="MobiDB-lite"/>
    </source>
</evidence>
<keyword evidence="4" id="KW-1185">Reference proteome</keyword>
<keyword evidence="2" id="KW-0732">Signal</keyword>
<dbReference type="RefSeq" id="WP_220807936.1">
    <property type="nucleotide sequence ID" value="NZ_BPMK01000007.1"/>
</dbReference>
<feature type="chain" id="PRO_5045394932" evidence="2">
    <location>
        <begin position="30"/>
        <end position="174"/>
    </location>
</feature>
<feature type="signal peptide" evidence="2">
    <location>
        <begin position="1"/>
        <end position="29"/>
    </location>
</feature>
<evidence type="ECO:0000313" key="4">
    <source>
        <dbReference type="Proteomes" id="UP000887222"/>
    </source>
</evidence>
<gene>
    <name evidence="3" type="ORF">NCCP691_17810</name>
</gene>
<feature type="region of interest" description="Disordered" evidence="1">
    <location>
        <begin position="127"/>
        <end position="174"/>
    </location>
</feature>
<proteinExistence type="predicted"/>
<feature type="compositionally biased region" description="Low complexity" evidence="1">
    <location>
        <begin position="133"/>
        <end position="156"/>
    </location>
</feature>